<gene>
    <name evidence="2" type="ORF">ACH5RR_002019</name>
</gene>
<protein>
    <recommendedName>
        <fullName evidence="1">KIB1-4 beta-propeller domain-containing protein</fullName>
    </recommendedName>
</protein>
<dbReference type="PANTHER" id="PTHR40891:SF1">
    <property type="entry name" value="DUF295 DOMAIN-CONTAINING PROTEIN"/>
    <property type="match status" value="1"/>
</dbReference>
<evidence type="ECO:0000259" key="1">
    <source>
        <dbReference type="Pfam" id="PF03478"/>
    </source>
</evidence>
<keyword evidence="3" id="KW-1185">Reference proteome</keyword>
<dbReference type="AlphaFoldDB" id="A0ABD3B5Y5"/>
<dbReference type="Proteomes" id="UP001630127">
    <property type="component" value="Unassembled WGS sequence"/>
</dbReference>
<comment type="caution">
    <text evidence="2">The sequence shown here is derived from an EMBL/GenBank/DDBJ whole genome shotgun (WGS) entry which is preliminary data.</text>
</comment>
<evidence type="ECO:0000313" key="3">
    <source>
        <dbReference type="Proteomes" id="UP001630127"/>
    </source>
</evidence>
<dbReference type="PANTHER" id="PTHR40891">
    <property type="entry name" value="DUF295 DOMAIN-CONTAINING PROTEIN"/>
    <property type="match status" value="1"/>
</dbReference>
<name>A0ABD3B5Y5_9GENT</name>
<evidence type="ECO:0000313" key="2">
    <source>
        <dbReference type="EMBL" id="KAL3538653.1"/>
    </source>
</evidence>
<dbReference type="EMBL" id="JBJUIK010000001">
    <property type="protein sequence ID" value="KAL3538653.1"/>
    <property type="molecule type" value="Genomic_DNA"/>
</dbReference>
<sequence>MDKVDLPSPALEDVPFDYYVACFLSSPSPTDPNCRAFFLHGPRLFCISCEVGAKEFRKQELYFGDELFIDAINFQGKIYCLKLPSCSLHCADFADDYNDEHLPEFREFINGGLLEDLVPQLDLAHYYLIESCGELLFVHKFCLGMEVVDFNIFRADFCEKRWERIKSIGDDRAIFIDDWKGFSASTIGSGVEGNCIYFINHGAIHVYDLEDQSILMSSPFPSDTQESDIRWFKISPSSVI</sequence>
<dbReference type="Pfam" id="PF03478">
    <property type="entry name" value="Beta-prop_KIB1-4"/>
    <property type="match status" value="1"/>
</dbReference>
<feature type="domain" description="KIB1-4 beta-propeller" evidence="1">
    <location>
        <begin position="3"/>
        <end position="208"/>
    </location>
</feature>
<dbReference type="InterPro" id="IPR005174">
    <property type="entry name" value="KIB1-4_b-propeller"/>
</dbReference>
<organism evidence="2 3">
    <name type="scientific">Cinchona calisaya</name>
    <dbReference type="NCBI Taxonomy" id="153742"/>
    <lineage>
        <taxon>Eukaryota</taxon>
        <taxon>Viridiplantae</taxon>
        <taxon>Streptophyta</taxon>
        <taxon>Embryophyta</taxon>
        <taxon>Tracheophyta</taxon>
        <taxon>Spermatophyta</taxon>
        <taxon>Magnoliopsida</taxon>
        <taxon>eudicotyledons</taxon>
        <taxon>Gunneridae</taxon>
        <taxon>Pentapetalae</taxon>
        <taxon>asterids</taxon>
        <taxon>lamiids</taxon>
        <taxon>Gentianales</taxon>
        <taxon>Rubiaceae</taxon>
        <taxon>Cinchonoideae</taxon>
        <taxon>Cinchoneae</taxon>
        <taxon>Cinchona</taxon>
    </lineage>
</organism>
<accession>A0ABD3B5Y5</accession>
<reference evidence="2 3" key="1">
    <citation type="submission" date="2024-11" db="EMBL/GenBank/DDBJ databases">
        <title>A near-complete genome assembly of Cinchona calisaya.</title>
        <authorList>
            <person name="Lian D.C."/>
            <person name="Zhao X.W."/>
            <person name="Wei L."/>
        </authorList>
    </citation>
    <scope>NUCLEOTIDE SEQUENCE [LARGE SCALE GENOMIC DNA]</scope>
    <source>
        <tissue evidence="2">Nenye</tissue>
    </source>
</reference>
<proteinExistence type="predicted"/>